<proteinExistence type="inferred from homology"/>
<comment type="caution">
    <text evidence="3">The sequence shown here is derived from an EMBL/GenBank/DDBJ whole genome shotgun (WGS) entry which is preliminary data.</text>
</comment>
<reference evidence="3 4" key="1">
    <citation type="journal article" date="2020" name="bioRxiv">
        <title>Metabolic contributions of an alphaproteobacterial endosymbiont in the apicomplexan Cardiosporidium cionae.</title>
        <authorList>
            <person name="Hunter E.S."/>
            <person name="Paight C.J."/>
            <person name="Lane C.E."/>
        </authorList>
    </citation>
    <scope>NUCLEOTIDE SEQUENCE [LARGE SCALE GENOMIC DNA]</scope>
    <source>
        <strain evidence="3">ESH_2018</strain>
    </source>
</reference>
<evidence type="ECO:0000256" key="2">
    <source>
        <dbReference type="SAM" id="MobiDB-lite"/>
    </source>
</evidence>
<dbReference type="PANTHER" id="PTHR31809:SF0">
    <property type="entry name" value="BUD13 HOMOLOG"/>
    <property type="match status" value="1"/>
</dbReference>
<dbReference type="Proteomes" id="UP000823046">
    <property type="component" value="Unassembled WGS sequence"/>
</dbReference>
<feature type="compositionally biased region" description="Basic and acidic residues" evidence="2">
    <location>
        <begin position="373"/>
        <end position="382"/>
    </location>
</feature>
<accession>A0ABQ7JCE6</accession>
<sequence length="553" mass="64057">MIDPHEAEGCVFYSFGEDKRAPHAKATIGTVSSVMQRSRAARSEKKRSSVHRKQSFSSHLKLIEEEIDIPLPKKRMKTLLGLPLAEEASSGEEEENQPIIVDPDNGRSLGFSTYEVNNFLKKIRSEDAAIVATTASSQAGGAPLEVARKSTNQGSAQKYLSQENNPQCREQYKIEVVPVELAENEKLCSNTRWRDDFNKDLSPPRRRKEEGERDLSPPRRRKDEKERYLSPPRRRMEEGERDLSLLRRRKGEKERDLSPPRRRMEEVERDLSPPRRRMEEGEKDLSPPRRRKERDLSPSRRRKEEVERDLSPPRRRKEEVERDLSPPHPRRGEKERDLAQFSYAGGSGDEDISYAFETKREPMADASSSMTRSRVDERDHPPAVESGDAPPAVIYRNKEGKVISRAEWLKLEEKKKKRKKEKVAPQVLEWGTGLVQKQEAVSRQQEEAKLAKEPLARYEIDKEMDGELRNQQRWGDPMLKALNETIPEKKDQMAENKSPVCRFPAPPNRFHIKPGYRWDGVVRGNGFEERRILEIHKSKHEKAMAHMWNVADM</sequence>
<dbReference type="Pfam" id="PF09736">
    <property type="entry name" value="Bud13"/>
    <property type="match status" value="1"/>
</dbReference>
<comment type="similarity">
    <text evidence="1">Belongs to the CWC26 family.</text>
</comment>
<evidence type="ECO:0008006" key="5">
    <source>
        <dbReference type="Google" id="ProtNLM"/>
    </source>
</evidence>
<protein>
    <recommendedName>
        <fullName evidence="5">BUD13 homolog</fullName>
    </recommendedName>
</protein>
<keyword evidence="4" id="KW-1185">Reference proteome</keyword>
<dbReference type="InterPro" id="IPR018609">
    <property type="entry name" value="Bud13"/>
</dbReference>
<name>A0ABQ7JCE6_9APIC</name>
<feature type="compositionally biased region" description="Basic and acidic residues" evidence="2">
    <location>
        <begin position="194"/>
        <end position="338"/>
    </location>
</feature>
<feature type="region of interest" description="Disordered" evidence="2">
    <location>
        <begin position="194"/>
        <end position="396"/>
    </location>
</feature>
<feature type="region of interest" description="Disordered" evidence="2">
    <location>
        <begin position="33"/>
        <end position="56"/>
    </location>
</feature>
<evidence type="ECO:0000256" key="1">
    <source>
        <dbReference type="ARBA" id="ARBA00011069"/>
    </source>
</evidence>
<evidence type="ECO:0000313" key="3">
    <source>
        <dbReference type="EMBL" id="KAF8821651.1"/>
    </source>
</evidence>
<dbReference type="InterPro" id="IPR051112">
    <property type="entry name" value="CWC26_splicing_factor"/>
</dbReference>
<gene>
    <name evidence="3" type="ORF">IE077_001769</name>
</gene>
<organism evidence="3 4">
    <name type="scientific">Cardiosporidium cionae</name>
    <dbReference type="NCBI Taxonomy" id="476202"/>
    <lineage>
        <taxon>Eukaryota</taxon>
        <taxon>Sar</taxon>
        <taxon>Alveolata</taxon>
        <taxon>Apicomplexa</taxon>
        <taxon>Aconoidasida</taxon>
        <taxon>Nephromycida</taxon>
        <taxon>Cardiosporidium</taxon>
    </lineage>
</organism>
<dbReference type="PANTHER" id="PTHR31809">
    <property type="entry name" value="BUD13 HOMOLOG"/>
    <property type="match status" value="1"/>
</dbReference>
<evidence type="ECO:0000313" key="4">
    <source>
        <dbReference type="Proteomes" id="UP000823046"/>
    </source>
</evidence>
<dbReference type="EMBL" id="JADAQX010000150">
    <property type="protein sequence ID" value="KAF8821651.1"/>
    <property type="molecule type" value="Genomic_DNA"/>
</dbReference>